<organism evidence="1 2">
    <name type="scientific">Aurantimonas marianensis</name>
    <dbReference type="NCBI Taxonomy" id="2920428"/>
    <lineage>
        <taxon>Bacteria</taxon>
        <taxon>Pseudomonadati</taxon>
        <taxon>Pseudomonadota</taxon>
        <taxon>Alphaproteobacteria</taxon>
        <taxon>Hyphomicrobiales</taxon>
        <taxon>Aurantimonadaceae</taxon>
        <taxon>Aurantimonas</taxon>
    </lineage>
</organism>
<dbReference type="EMBL" id="JALHBS010000082">
    <property type="protein sequence ID" value="MCP3056161.1"/>
    <property type="molecule type" value="Genomic_DNA"/>
</dbReference>
<gene>
    <name evidence="1" type="ORF">MJ956_13545</name>
</gene>
<protein>
    <submittedName>
        <fullName evidence="1">Uncharacterized protein</fullName>
    </submittedName>
</protein>
<sequence length="53" mass="5695">MPTQQFGETLRDIAAENPAFAANMLEEAVTALFAGDVDEGRINGAMVSRNWPA</sequence>
<dbReference type="AlphaFoldDB" id="A0A9X2H8C2"/>
<accession>A0A9X2H8C2</accession>
<evidence type="ECO:0000313" key="1">
    <source>
        <dbReference type="EMBL" id="MCP3056161.1"/>
    </source>
</evidence>
<evidence type="ECO:0000313" key="2">
    <source>
        <dbReference type="Proteomes" id="UP001155220"/>
    </source>
</evidence>
<dbReference type="Proteomes" id="UP001155220">
    <property type="component" value="Unassembled WGS sequence"/>
</dbReference>
<reference evidence="1" key="1">
    <citation type="submission" date="2022-03" db="EMBL/GenBank/DDBJ databases">
        <title>Aurantimonas Liuensis sp. Nov., isolated from the hadal seawater of the Mariana Trench.</title>
        <authorList>
            <person name="Liu R."/>
        </authorList>
    </citation>
    <scope>NUCLEOTIDE SEQUENCE</scope>
    <source>
        <strain evidence="1">LRZ36</strain>
    </source>
</reference>
<dbReference type="RefSeq" id="WP_253964985.1">
    <property type="nucleotide sequence ID" value="NZ_JALHBS010000082.1"/>
</dbReference>
<name>A0A9X2H8C2_9HYPH</name>
<keyword evidence="2" id="KW-1185">Reference proteome</keyword>
<proteinExistence type="predicted"/>
<comment type="caution">
    <text evidence="1">The sequence shown here is derived from an EMBL/GenBank/DDBJ whole genome shotgun (WGS) entry which is preliminary data.</text>
</comment>